<dbReference type="InterPro" id="IPR029063">
    <property type="entry name" value="SAM-dependent_MTases_sf"/>
</dbReference>
<evidence type="ECO:0000313" key="5">
    <source>
        <dbReference type="Proteomes" id="UP000320811"/>
    </source>
</evidence>
<dbReference type="PANTHER" id="PTHR43861">
    <property type="entry name" value="TRANS-ACONITATE 2-METHYLTRANSFERASE-RELATED"/>
    <property type="match status" value="1"/>
</dbReference>
<dbReference type="SUPFAM" id="SSF53335">
    <property type="entry name" value="S-adenosyl-L-methionine-dependent methyltransferases"/>
    <property type="match status" value="1"/>
</dbReference>
<evidence type="ECO:0000313" key="4">
    <source>
        <dbReference type="EMBL" id="TWF42853.1"/>
    </source>
</evidence>
<sequence length="214" mass="23833">MNQLNSRSLTAVEVFNKQAKVYQDKYMDVSMYHDTFDLFCSYIPKDDAALLDIACGPGNVTAYLLQKRPGFRILGIDLAPNMIELARKNNPGATFEQKDARAIRTIGQQFDAIVCAFGLPYLSKTESEQLIADAYDLLAPGGVLYLSTMEGEEHLSGYYSSSSGDEIYIYYHQAAHLVAALNQNDFALQAVQRVPAPNQHGWPTDDLILIAKKR</sequence>
<dbReference type="OrthoDB" id="9789123at2"/>
<dbReference type="AlphaFoldDB" id="A0A561PXL2"/>
<dbReference type="CDD" id="cd02440">
    <property type="entry name" value="AdoMet_MTases"/>
    <property type="match status" value="1"/>
</dbReference>
<dbReference type="EMBL" id="VIWO01000002">
    <property type="protein sequence ID" value="TWF42853.1"/>
    <property type="molecule type" value="Genomic_DNA"/>
</dbReference>
<keyword evidence="1 4" id="KW-0489">Methyltransferase</keyword>
<evidence type="ECO:0000256" key="1">
    <source>
        <dbReference type="ARBA" id="ARBA00022603"/>
    </source>
</evidence>
<dbReference type="RefSeq" id="WP_145667331.1">
    <property type="nucleotide sequence ID" value="NZ_VIWO01000002.1"/>
</dbReference>
<dbReference type="Pfam" id="PF13649">
    <property type="entry name" value="Methyltransf_25"/>
    <property type="match status" value="1"/>
</dbReference>
<dbReference type="GO" id="GO:0032259">
    <property type="term" value="P:methylation"/>
    <property type="evidence" value="ECO:0007669"/>
    <property type="project" value="UniProtKB-KW"/>
</dbReference>
<evidence type="ECO:0000259" key="3">
    <source>
        <dbReference type="Pfam" id="PF13649"/>
    </source>
</evidence>
<accession>A0A561PXL2</accession>
<dbReference type="GO" id="GO:0008168">
    <property type="term" value="F:methyltransferase activity"/>
    <property type="evidence" value="ECO:0007669"/>
    <property type="project" value="UniProtKB-KW"/>
</dbReference>
<dbReference type="PANTHER" id="PTHR43861:SF1">
    <property type="entry name" value="TRANS-ACONITATE 2-METHYLTRANSFERASE"/>
    <property type="match status" value="1"/>
</dbReference>
<proteinExistence type="predicted"/>
<dbReference type="Gene3D" id="3.40.50.150">
    <property type="entry name" value="Vaccinia Virus protein VP39"/>
    <property type="match status" value="1"/>
</dbReference>
<comment type="caution">
    <text evidence="4">The sequence shown here is derived from an EMBL/GenBank/DDBJ whole genome shotgun (WGS) entry which is preliminary data.</text>
</comment>
<keyword evidence="5" id="KW-1185">Reference proteome</keyword>
<feature type="domain" description="Methyltransferase" evidence="3">
    <location>
        <begin position="51"/>
        <end position="142"/>
    </location>
</feature>
<organism evidence="4 5">
    <name type="scientific">Chitinophaga polysaccharea</name>
    <dbReference type="NCBI Taxonomy" id="1293035"/>
    <lineage>
        <taxon>Bacteria</taxon>
        <taxon>Pseudomonadati</taxon>
        <taxon>Bacteroidota</taxon>
        <taxon>Chitinophagia</taxon>
        <taxon>Chitinophagales</taxon>
        <taxon>Chitinophagaceae</taxon>
        <taxon>Chitinophaga</taxon>
    </lineage>
</organism>
<reference evidence="4 5" key="1">
    <citation type="submission" date="2019-06" db="EMBL/GenBank/DDBJ databases">
        <title>Sorghum-associated microbial communities from plants grown in Nebraska, USA.</title>
        <authorList>
            <person name="Schachtman D."/>
        </authorList>
    </citation>
    <scope>NUCLEOTIDE SEQUENCE [LARGE SCALE GENOMIC DNA]</scope>
    <source>
        <strain evidence="4 5">1209</strain>
    </source>
</reference>
<dbReference type="InterPro" id="IPR041698">
    <property type="entry name" value="Methyltransf_25"/>
</dbReference>
<name>A0A561PXL2_9BACT</name>
<evidence type="ECO:0000256" key="2">
    <source>
        <dbReference type="ARBA" id="ARBA00022679"/>
    </source>
</evidence>
<gene>
    <name evidence="4" type="ORF">FHW36_102614</name>
</gene>
<dbReference type="Proteomes" id="UP000320811">
    <property type="component" value="Unassembled WGS sequence"/>
</dbReference>
<keyword evidence="2 4" id="KW-0808">Transferase</keyword>
<protein>
    <submittedName>
        <fullName evidence="4">Methyltransferase family protein</fullName>
    </submittedName>
</protein>